<organism evidence="2 3">
    <name type="scientific">Corynebacterium diphtheriae (strain ATCC 700971 / NCTC 13129 / Biotype gravis)</name>
    <dbReference type="NCBI Taxonomy" id="257309"/>
    <lineage>
        <taxon>Bacteria</taxon>
        <taxon>Bacillati</taxon>
        <taxon>Actinomycetota</taxon>
        <taxon>Actinomycetes</taxon>
        <taxon>Mycobacteriales</taxon>
        <taxon>Corynebacteriaceae</taxon>
        <taxon>Corynebacterium</taxon>
    </lineage>
</organism>
<feature type="transmembrane region" description="Helical" evidence="1">
    <location>
        <begin position="51"/>
        <end position="69"/>
    </location>
</feature>
<evidence type="ECO:0000256" key="1">
    <source>
        <dbReference type="SAM" id="Phobius"/>
    </source>
</evidence>
<keyword evidence="3" id="KW-1185">Reference proteome</keyword>
<proteinExistence type="predicted"/>
<keyword evidence="1" id="KW-1133">Transmembrane helix</keyword>
<dbReference type="AlphaFoldDB" id="Q6NFN9"/>
<dbReference type="HOGENOM" id="CLU_122754_1_1_11"/>
<evidence type="ECO:0000313" key="3">
    <source>
        <dbReference type="Proteomes" id="UP000002198"/>
    </source>
</evidence>
<gene>
    <name evidence="2" type="ordered locus">DIP1848</name>
</gene>
<sequence length="125" mass="14851">MVVSTSPDQQPRRFKIRLWHVLFLAVLVACTFGLAWWQWTRFQSGTGTFQNLGYSIQWPFFGGFFVYAYRKFVEYENQRLLGDDELFGPKDSESPTEIDESFLPQRRELTVEEFNGLNQPERRKQ</sequence>
<accession>Q6NFN9</accession>
<dbReference type="EMBL" id="BX248359">
    <property type="protein sequence ID" value="CAE50377.1"/>
    <property type="molecule type" value="Genomic_DNA"/>
</dbReference>
<protein>
    <submittedName>
        <fullName evidence="2">Membrane protein</fullName>
    </submittedName>
</protein>
<name>Q6NFN9_CORDI</name>
<keyword evidence="1" id="KW-0812">Transmembrane</keyword>
<feature type="transmembrane region" description="Helical" evidence="1">
    <location>
        <begin position="21"/>
        <end position="39"/>
    </location>
</feature>
<dbReference type="Proteomes" id="UP000002198">
    <property type="component" value="Chromosome"/>
</dbReference>
<reference evidence="2 3" key="1">
    <citation type="journal article" date="2003" name="Nucleic Acids Res.">
        <title>The complete genome sequence and analysis of Corynebacterium diphtheriae NCTC13129.</title>
        <authorList>
            <person name="Cerdeno-Tarraga A.M."/>
            <person name="Efstratiou A."/>
            <person name="Dover L.G."/>
            <person name="Holden M.T.G."/>
            <person name="Pallen M."/>
            <person name="Bentley S.D."/>
            <person name="Besra G.S."/>
            <person name="Churcher C."/>
            <person name="James K.D."/>
            <person name="De Zoysa A."/>
            <person name="Chillingworth T."/>
            <person name="Cronin A."/>
            <person name="Dowd L."/>
            <person name="Feltwell T."/>
            <person name="Hamlin N."/>
            <person name="Holroyd S."/>
            <person name="Jagels K."/>
            <person name="Moule S."/>
            <person name="Quail M.A."/>
            <person name="Rabbinowitsch E."/>
            <person name="Rutherford K."/>
            <person name="Thomson N.R."/>
            <person name="Unwin L."/>
            <person name="Whitehead S."/>
            <person name="Barrell B.G.Parkhill.J."/>
        </authorList>
    </citation>
    <scope>NUCLEOTIDE SEQUENCE [LARGE SCALE GENOMIC DNA]</scope>
    <source>
        <strain evidence="3">ATCC 700971 / NCTC 13129 / Biotype gravis</strain>
    </source>
</reference>
<dbReference type="STRING" id="257309.DIP1848"/>
<dbReference type="KEGG" id="cdi:DIP1848"/>
<evidence type="ECO:0000313" key="2">
    <source>
        <dbReference type="EMBL" id="CAE50377.1"/>
    </source>
</evidence>
<keyword evidence="1" id="KW-0472">Membrane</keyword>